<name>A0A6C0JA11_9ZZZZ</name>
<protein>
    <submittedName>
        <fullName evidence="1">Uncharacterized protein</fullName>
    </submittedName>
</protein>
<sequence>MIYTNSTGGMELNIPLFILPSPRDLTVRIVGTTSSFNIISNSEYRFPRYIFIYQDDKLHETYSYDKMGVSIYVFEELYKNVMSKKNNALVVDTIEKNSIIRSRF</sequence>
<organism evidence="1">
    <name type="scientific">viral metagenome</name>
    <dbReference type="NCBI Taxonomy" id="1070528"/>
    <lineage>
        <taxon>unclassified sequences</taxon>
        <taxon>metagenomes</taxon>
        <taxon>organismal metagenomes</taxon>
    </lineage>
</organism>
<evidence type="ECO:0000313" key="1">
    <source>
        <dbReference type="EMBL" id="QHU00464.1"/>
    </source>
</evidence>
<dbReference type="AlphaFoldDB" id="A0A6C0JA11"/>
<dbReference type="EMBL" id="MN740327">
    <property type="protein sequence ID" value="QHU00464.1"/>
    <property type="molecule type" value="Genomic_DNA"/>
</dbReference>
<reference evidence="1" key="1">
    <citation type="journal article" date="2020" name="Nature">
        <title>Giant virus diversity and host interactions through global metagenomics.</title>
        <authorList>
            <person name="Schulz F."/>
            <person name="Roux S."/>
            <person name="Paez-Espino D."/>
            <person name="Jungbluth S."/>
            <person name="Walsh D.A."/>
            <person name="Denef V.J."/>
            <person name="McMahon K.D."/>
            <person name="Konstantinidis K.T."/>
            <person name="Eloe-Fadrosh E.A."/>
            <person name="Kyrpides N.C."/>
            <person name="Woyke T."/>
        </authorList>
    </citation>
    <scope>NUCLEOTIDE SEQUENCE</scope>
    <source>
        <strain evidence="1">GVMAG-M-3300025860-20</strain>
    </source>
</reference>
<accession>A0A6C0JA11</accession>
<proteinExistence type="predicted"/>